<comment type="caution">
    <text evidence="2">The sequence shown here is derived from an EMBL/GenBank/DDBJ whole genome shotgun (WGS) entry which is preliminary data.</text>
</comment>
<gene>
    <name evidence="2" type="ORF">HanXRQr2_Chr04g0152011</name>
</gene>
<reference evidence="2" key="1">
    <citation type="journal article" date="2017" name="Nature">
        <title>The sunflower genome provides insights into oil metabolism, flowering and Asterid evolution.</title>
        <authorList>
            <person name="Badouin H."/>
            <person name="Gouzy J."/>
            <person name="Grassa C.J."/>
            <person name="Murat F."/>
            <person name="Staton S.E."/>
            <person name="Cottret L."/>
            <person name="Lelandais-Briere C."/>
            <person name="Owens G.L."/>
            <person name="Carrere S."/>
            <person name="Mayjonade B."/>
            <person name="Legrand L."/>
            <person name="Gill N."/>
            <person name="Kane N.C."/>
            <person name="Bowers J.E."/>
            <person name="Hubner S."/>
            <person name="Bellec A."/>
            <person name="Berard A."/>
            <person name="Berges H."/>
            <person name="Blanchet N."/>
            <person name="Boniface M.C."/>
            <person name="Brunel D."/>
            <person name="Catrice O."/>
            <person name="Chaidir N."/>
            <person name="Claudel C."/>
            <person name="Donnadieu C."/>
            <person name="Faraut T."/>
            <person name="Fievet G."/>
            <person name="Helmstetter N."/>
            <person name="King M."/>
            <person name="Knapp S.J."/>
            <person name="Lai Z."/>
            <person name="Le Paslier M.C."/>
            <person name="Lippi Y."/>
            <person name="Lorenzon L."/>
            <person name="Mandel J.R."/>
            <person name="Marage G."/>
            <person name="Marchand G."/>
            <person name="Marquand E."/>
            <person name="Bret-Mestries E."/>
            <person name="Morien E."/>
            <person name="Nambeesan S."/>
            <person name="Nguyen T."/>
            <person name="Pegot-Espagnet P."/>
            <person name="Pouilly N."/>
            <person name="Raftis F."/>
            <person name="Sallet E."/>
            <person name="Schiex T."/>
            <person name="Thomas J."/>
            <person name="Vandecasteele C."/>
            <person name="Vares D."/>
            <person name="Vear F."/>
            <person name="Vautrin S."/>
            <person name="Crespi M."/>
            <person name="Mangin B."/>
            <person name="Burke J.M."/>
            <person name="Salse J."/>
            <person name="Munos S."/>
            <person name="Vincourt P."/>
            <person name="Rieseberg L.H."/>
            <person name="Langlade N.B."/>
        </authorList>
    </citation>
    <scope>NUCLEOTIDE SEQUENCE</scope>
    <source>
        <tissue evidence="2">Leaves</tissue>
    </source>
</reference>
<feature type="compositionally biased region" description="Basic and acidic residues" evidence="1">
    <location>
        <begin position="55"/>
        <end position="67"/>
    </location>
</feature>
<dbReference type="AlphaFoldDB" id="A0A9K3NQ62"/>
<dbReference type="Gramene" id="mRNA:HanXRQr2_Chr04g0152011">
    <property type="protein sequence ID" value="mRNA:HanXRQr2_Chr04g0152011"/>
    <property type="gene ID" value="HanXRQr2_Chr04g0152011"/>
</dbReference>
<sequence length="67" mass="7177">MPEFAFHDHPNRRLRSTYGGPTASDASPDSSIFTLFSSSASGSASIERCSSASDVLDHDSRLSDMLP</sequence>
<protein>
    <submittedName>
        <fullName evidence="2">Uncharacterized protein</fullName>
    </submittedName>
</protein>
<feature type="region of interest" description="Disordered" evidence="1">
    <location>
        <begin position="1"/>
        <end position="26"/>
    </location>
</feature>
<name>A0A9K3NQ62_HELAN</name>
<keyword evidence="3" id="KW-1185">Reference proteome</keyword>
<evidence type="ECO:0000313" key="2">
    <source>
        <dbReference type="EMBL" id="KAF5809002.1"/>
    </source>
</evidence>
<feature type="compositionally biased region" description="Basic and acidic residues" evidence="1">
    <location>
        <begin position="1"/>
        <end position="11"/>
    </location>
</feature>
<dbReference type="Proteomes" id="UP000215914">
    <property type="component" value="Unassembled WGS sequence"/>
</dbReference>
<feature type="region of interest" description="Disordered" evidence="1">
    <location>
        <begin position="47"/>
        <end position="67"/>
    </location>
</feature>
<evidence type="ECO:0000313" key="3">
    <source>
        <dbReference type="Proteomes" id="UP000215914"/>
    </source>
</evidence>
<evidence type="ECO:0000256" key="1">
    <source>
        <dbReference type="SAM" id="MobiDB-lite"/>
    </source>
</evidence>
<organism evidence="2 3">
    <name type="scientific">Helianthus annuus</name>
    <name type="common">Common sunflower</name>
    <dbReference type="NCBI Taxonomy" id="4232"/>
    <lineage>
        <taxon>Eukaryota</taxon>
        <taxon>Viridiplantae</taxon>
        <taxon>Streptophyta</taxon>
        <taxon>Embryophyta</taxon>
        <taxon>Tracheophyta</taxon>
        <taxon>Spermatophyta</taxon>
        <taxon>Magnoliopsida</taxon>
        <taxon>eudicotyledons</taxon>
        <taxon>Gunneridae</taxon>
        <taxon>Pentapetalae</taxon>
        <taxon>asterids</taxon>
        <taxon>campanulids</taxon>
        <taxon>Asterales</taxon>
        <taxon>Asteraceae</taxon>
        <taxon>Asteroideae</taxon>
        <taxon>Heliantheae alliance</taxon>
        <taxon>Heliantheae</taxon>
        <taxon>Helianthus</taxon>
    </lineage>
</organism>
<reference evidence="2" key="2">
    <citation type="submission" date="2020-06" db="EMBL/GenBank/DDBJ databases">
        <title>Helianthus annuus Genome sequencing and assembly Release 2.</title>
        <authorList>
            <person name="Gouzy J."/>
            <person name="Langlade N."/>
            <person name="Munos S."/>
        </authorList>
    </citation>
    <scope>NUCLEOTIDE SEQUENCE</scope>
    <source>
        <tissue evidence="2">Leaves</tissue>
    </source>
</reference>
<accession>A0A9K3NQ62</accession>
<proteinExistence type="predicted"/>
<dbReference type="EMBL" id="MNCJ02000319">
    <property type="protein sequence ID" value="KAF5809002.1"/>
    <property type="molecule type" value="Genomic_DNA"/>
</dbReference>